<dbReference type="CDD" id="cd00448">
    <property type="entry name" value="YjgF_YER057c_UK114_family"/>
    <property type="match status" value="1"/>
</dbReference>
<sequence length="124" mass="13761">MKKTDTKNAPAAIGPYSQAVEANGFLFTSGQIPLSPKTMQIVEGGIEAQTEQVIQNLREVLAESHISFEQTVKTTCYLANIDDFEKFNRIYEKYFTEKPARSCISVKALPENVLCEIDLVATLA</sequence>
<dbReference type="PANTHER" id="PTHR11803:SF58">
    <property type="entry name" value="PROTEIN HMF1-RELATED"/>
    <property type="match status" value="1"/>
</dbReference>
<dbReference type="PANTHER" id="PTHR11803">
    <property type="entry name" value="2-IMINOBUTANOATE/2-IMINOPROPANOATE DEAMINASE RIDA"/>
    <property type="match status" value="1"/>
</dbReference>
<dbReference type="RefSeq" id="WP_066648254.1">
    <property type="nucleotide sequence ID" value="NZ_CP060286.1"/>
</dbReference>
<organism evidence="2 4">
    <name type="scientific">Caproicibacter fermentans</name>
    <dbReference type="NCBI Taxonomy" id="2576756"/>
    <lineage>
        <taxon>Bacteria</taxon>
        <taxon>Bacillati</taxon>
        <taxon>Bacillota</taxon>
        <taxon>Clostridia</taxon>
        <taxon>Eubacteriales</taxon>
        <taxon>Acutalibacteraceae</taxon>
        <taxon>Caproicibacter</taxon>
    </lineage>
</organism>
<evidence type="ECO:0000256" key="1">
    <source>
        <dbReference type="ARBA" id="ARBA00010552"/>
    </source>
</evidence>
<dbReference type="OrthoDB" id="9803101at2"/>
<dbReference type="FunFam" id="3.30.1330.40:FF:000001">
    <property type="entry name" value="L-PSP family endoribonuclease"/>
    <property type="match status" value="1"/>
</dbReference>
<comment type="similarity">
    <text evidence="1">Belongs to the RutC family.</text>
</comment>
<dbReference type="InterPro" id="IPR035959">
    <property type="entry name" value="RutC-like_sf"/>
</dbReference>
<reference evidence="2 4" key="1">
    <citation type="submission" date="2019-09" db="EMBL/GenBank/DDBJ databases">
        <title>Genome sequence of Clostridium sp. EA1.</title>
        <authorList>
            <person name="Poehlein A."/>
            <person name="Bengelsdorf F.R."/>
            <person name="Daniel R."/>
        </authorList>
    </citation>
    <scope>NUCLEOTIDE SEQUENCE [LARGE SCALE GENOMIC DNA]</scope>
    <source>
        <strain evidence="2 4">EA1</strain>
    </source>
</reference>
<dbReference type="Proteomes" id="UP000469440">
    <property type="component" value="Unassembled WGS sequence"/>
</dbReference>
<gene>
    <name evidence="2" type="primary">yabJ_2</name>
    <name evidence="2" type="ORF">CAFE_08630</name>
    <name evidence="3" type="ORF">HCR03_05885</name>
</gene>
<dbReference type="KEGG" id="cfem:HCR03_05885"/>
<dbReference type="EMBL" id="CP060286">
    <property type="protein sequence ID" value="QNK42537.1"/>
    <property type="molecule type" value="Genomic_DNA"/>
</dbReference>
<dbReference type="EMBL" id="VWXL01000020">
    <property type="protein sequence ID" value="MVB10185.1"/>
    <property type="molecule type" value="Genomic_DNA"/>
</dbReference>
<proteinExistence type="inferred from homology"/>
<evidence type="ECO:0000313" key="3">
    <source>
        <dbReference type="EMBL" id="QNK42537.1"/>
    </source>
</evidence>
<keyword evidence="2" id="KW-0378">Hydrolase</keyword>
<accession>A0A6N8HX56</accession>
<dbReference type="GO" id="GO:0120241">
    <property type="term" value="F:2-iminobutanoate/2-iminopropanoate deaminase"/>
    <property type="evidence" value="ECO:0007669"/>
    <property type="project" value="UniProtKB-EC"/>
</dbReference>
<evidence type="ECO:0000313" key="2">
    <source>
        <dbReference type="EMBL" id="MVB10185.1"/>
    </source>
</evidence>
<evidence type="ECO:0000313" key="5">
    <source>
        <dbReference type="Proteomes" id="UP000515909"/>
    </source>
</evidence>
<dbReference type="InterPro" id="IPR006175">
    <property type="entry name" value="YjgF/YER057c/UK114"/>
</dbReference>
<dbReference type="InterPro" id="IPR006056">
    <property type="entry name" value="RidA"/>
</dbReference>
<keyword evidence="4" id="KW-1185">Reference proteome</keyword>
<dbReference type="GO" id="GO:0005829">
    <property type="term" value="C:cytosol"/>
    <property type="evidence" value="ECO:0007669"/>
    <property type="project" value="TreeGrafter"/>
</dbReference>
<reference evidence="3 5" key="2">
    <citation type="submission" date="2020-08" db="EMBL/GenBank/DDBJ databases">
        <title>The isolate Caproiciproducens sp. 7D4C2 produces n-caproate at mildly acidic conditions from hexoses: genome and rBOX comparison with related strains and chain-elongating bacteria.</title>
        <authorList>
            <person name="Esquivel-Elizondo S."/>
            <person name="Bagci C."/>
            <person name="Temovska M."/>
            <person name="Jeon B.S."/>
            <person name="Bessarab I."/>
            <person name="Williams R.B.H."/>
            <person name="Huson D.H."/>
            <person name="Angenent L.T."/>
        </authorList>
    </citation>
    <scope>NUCLEOTIDE SEQUENCE [LARGE SCALE GENOMIC DNA]</scope>
    <source>
        <strain evidence="3 5">7D4C2</strain>
    </source>
</reference>
<dbReference type="Proteomes" id="UP000515909">
    <property type="component" value="Chromosome"/>
</dbReference>
<dbReference type="Gene3D" id="3.30.1330.40">
    <property type="entry name" value="RutC-like"/>
    <property type="match status" value="1"/>
</dbReference>
<name>A0A6N8HX56_9FIRM</name>
<dbReference type="EC" id="3.5.99.10" evidence="2"/>
<protein>
    <submittedName>
        <fullName evidence="2">2-iminobutanoate/2-iminopropanoate deaminase</fullName>
        <ecNumber evidence="2">3.5.99.10</ecNumber>
    </submittedName>
    <submittedName>
        <fullName evidence="3">RidA family protein</fullName>
    </submittedName>
</protein>
<dbReference type="SUPFAM" id="SSF55298">
    <property type="entry name" value="YjgF-like"/>
    <property type="match status" value="1"/>
</dbReference>
<dbReference type="AlphaFoldDB" id="A0A6N8HX56"/>
<dbReference type="NCBIfam" id="TIGR00004">
    <property type="entry name" value="Rid family detoxifying hydrolase"/>
    <property type="match status" value="1"/>
</dbReference>
<dbReference type="Pfam" id="PF01042">
    <property type="entry name" value="Ribonuc_L-PSP"/>
    <property type="match status" value="1"/>
</dbReference>
<accession>A0A7G8TFZ6</accession>
<evidence type="ECO:0000313" key="4">
    <source>
        <dbReference type="Proteomes" id="UP000469440"/>
    </source>
</evidence>